<name>Q853Y5_BPMOM</name>
<dbReference type="RefSeq" id="NP_818481.1">
    <property type="nucleotide sequence ID" value="NC_004688.1"/>
</dbReference>
<accession>Q853Y5</accession>
<organism evidence="1 2">
    <name type="scientific">Mycobacterium phage Omega</name>
    <name type="common">Mycobacteriophage Omega</name>
    <dbReference type="NCBI Taxonomy" id="2907835"/>
    <lineage>
        <taxon>Viruses</taxon>
        <taxon>Duplodnaviria</taxon>
        <taxon>Heunggongvirae</taxon>
        <taxon>Uroviricota</taxon>
        <taxon>Caudoviricetes</taxon>
        <taxon>Omegavirus</taxon>
        <taxon>Omegavirus omega</taxon>
    </lineage>
</organism>
<evidence type="ECO:0000313" key="2">
    <source>
        <dbReference type="Proteomes" id="UP000000963"/>
    </source>
</evidence>
<dbReference type="KEGG" id="vg:1260156"/>
<dbReference type="EMBL" id="AY129338">
    <property type="protein sequence ID" value="AAN12823.1"/>
    <property type="molecule type" value="Genomic_DNA"/>
</dbReference>
<keyword evidence="2" id="KW-1185">Reference proteome</keyword>
<proteinExistence type="predicted"/>
<reference evidence="1 2" key="1">
    <citation type="journal article" date="2003" name="Cell">
        <title>Origins of highly mosaic mycobacteriophage genomes.</title>
        <authorList>
            <person name="Pedulla M.L."/>
            <person name="Ford M.E."/>
            <person name="Houtz J.M."/>
            <person name="Karthikeyan T."/>
            <person name="Wadsworth C."/>
            <person name="Lewis J.A."/>
            <person name="Jacobs-Sera D."/>
            <person name="Falbo J."/>
            <person name="Gross J."/>
            <person name="Pannunzio N.R."/>
            <person name="Brucker W."/>
            <person name="Kumar V."/>
            <person name="Kandasamy J."/>
            <person name="Keenan L."/>
            <person name="Bardarov S."/>
            <person name="Kriakov J."/>
            <person name="Lawrence J.G."/>
            <person name="Jacobs W.R. Jr."/>
            <person name="Hendrix R.W."/>
            <person name="Hatfull G.F."/>
        </authorList>
    </citation>
    <scope>NUCLEOTIDE SEQUENCE</scope>
</reference>
<gene>
    <name evidence="1" type="primary">181</name>
    <name evidence="1" type="ORF">PBI_OMEGA_181</name>
</gene>
<evidence type="ECO:0000313" key="1">
    <source>
        <dbReference type="EMBL" id="AAN12823.1"/>
    </source>
</evidence>
<sequence length="43" mass="4739">MIYTDYIDGVFIVHDGTSTPSEVWMKEYAAALASGRLDLGESE</sequence>
<dbReference type="Proteomes" id="UP000000963">
    <property type="component" value="Segment"/>
</dbReference>
<protein>
    <submittedName>
        <fullName evidence="1">Uncharacterized protein</fullName>
    </submittedName>
</protein>
<organismHost>
    <name type="scientific">Mycolicibacterium smegmatis</name>
    <name type="common">Mycobacterium smegmatis</name>
    <dbReference type="NCBI Taxonomy" id="1772"/>
</organismHost>